<accession>A0A4C1V5S1</accession>
<keyword evidence="2" id="KW-1185">Reference proteome</keyword>
<comment type="caution">
    <text evidence="1">The sequence shown here is derived from an EMBL/GenBank/DDBJ whole genome shotgun (WGS) entry which is preliminary data.</text>
</comment>
<sequence>MGYSSLYQMSYAYSTERQDAGVSSGIVGVTGDGDHLLSGGSHACLPLENTIKKSERDHTDVSKYKNLNVKRKYRTD</sequence>
<proteinExistence type="predicted"/>
<organism evidence="1 2">
    <name type="scientific">Eumeta variegata</name>
    <name type="common">Bagworm moth</name>
    <name type="synonym">Eumeta japonica</name>
    <dbReference type="NCBI Taxonomy" id="151549"/>
    <lineage>
        <taxon>Eukaryota</taxon>
        <taxon>Metazoa</taxon>
        <taxon>Ecdysozoa</taxon>
        <taxon>Arthropoda</taxon>
        <taxon>Hexapoda</taxon>
        <taxon>Insecta</taxon>
        <taxon>Pterygota</taxon>
        <taxon>Neoptera</taxon>
        <taxon>Endopterygota</taxon>
        <taxon>Lepidoptera</taxon>
        <taxon>Glossata</taxon>
        <taxon>Ditrysia</taxon>
        <taxon>Tineoidea</taxon>
        <taxon>Psychidae</taxon>
        <taxon>Oiketicinae</taxon>
        <taxon>Eumeta</taxon>
    </lineage>
</organism>
<evidence type="ECO:0000313" key="2">
    <source>
        <dbReference type="Proteomes" id="UP000299102"/>
    </source>
</evidence>
<protein>
    <submittedName>
        <fullName evidence="1">Uncharacterized protein</fullName>
    </submittedName>
</protein>
<dbReference type="Proteomes" id="UP000299102">
    <property type="component" value="Unassembled WGS sequence"/>
</dbReference>
<dbReference type="EMBL" id="BGZK01000278">
    <property type="protein sequence ID" value="GBP33716.1"/>
    <property type="molecule type" value="Genomic_DNA"/>
</dbReference>
<evidence type="ECO:0000313" key="1">
    <source>
        <dbReference type="EMBL" id="GBP33716.1"/>
    </source>
</evidence>
<name>A0A4C1V5S1_EUMVA</name>
<reference evidence="1 2" key="1">
    <citation type="journal article" date="2019" name="Commun. Biol.">
        <title>The bagworm genome reveals a unique fibroin gene that provides high tensile strength.</title>
        <authorList>
            <person name="Kono N."/>
            <person name="Nakamura H."/>
            <person name="Ohtoshi R."/>
            <person name="Tomita M."/>
            <person name="Numata K."/>
            <person name="Arakawa K."/>
        </authorList>
    </citation>
    <scope>NUCLEOTIDE SEQUENCE [LARGE SCALE GENOMIC DNA]</scope>
</reference>
<dbReference type="AlphaFoldDB" id="A0A4C1V5S1"/>
<gene>
    <name evidence="1" type="ORF">EVAR_17042_1</name>
</gene>